<comment type="caution">
    <text evidence="6">The sequence shown here is derived from an EMBL/GenBank/DDBJ whole genome shotgun (WGS) entry which is preliminary data.</text>
</comment>
<keyword evidence="1" id="KW-0479">Metal-binding</keyword>
<name>A0ABD1HCD2_SALDI</name>
<dbReference type="InterPro" id="IPR004146">
    <property type="entry name" value="DC1"/>
</dbReference>
<evidence type="ECO:0000313" key="7">
    <source>
        <dbReference type="Proteomes" id="UP001567538"/>
    </source>
</evidence>
<sequence length="622" mass="71709">MQEESIDHFVHEHPLTLIQSDNNDFCYGCGRYFFEVAAYGCTKCGNRKYLHTDCAERPTKIVHSRHPQHTLVLKLADTLRKCAACQYNVGQIGYFCTITRCQFQIHIRCELAAGVKHLVDEQICIDHPSHHQHQLILMKKRHSFNCDACGTIETGRSYECLACQYWIHEDCAALPLTADYKHHHHPLSLAFYLPIQYTLYFFSCDICTKDLLLNRWVYHCNICRYVVHIKCAINPPTSTAIYDANDQGIVSFPVRDVHEDLIKPFVTRERGQMVVIPAPDDQKYSFPLHRHQLSLVSSSISEINDDDDEDDDNHEDVDVELACDACTMPIFPYKNHQSSSSSSPDCYSYMSCGECKYFLHLACFNLPPELPSHPLHEPHHNLTLEVCSKLDFWTTCSICLYLSNGLLYACRECHFKVDVKCASLPTAIKHEAHPNHHLYRKYLPTRGDGRQGVCRGCVRTVWYGLLYKCGSCNFTLCAKCILLPRVNKHRWERHPLPLTYEGRFNHPGDFYCDGCEREMNPREWMYQCGHCDTSFHATCFPEKSGFCRNVKFGQLYNVRGDVHPHPLAFKLLTTKLRCDVCRFTILGADGVDQSGFHCSSCNFFMCLDRCGRWRLPQILPIE</sequence>
<evidence type="ECO:0000256" key="4">
    <source>
        <dbReference type="ARBA" id="ARBA00022833"/>
    </source>
</evidence>
<accession>A0ABD1HCD2</accession>
<feature type="domain" description="Phorbol-ester/DAG-type" evidence="5">
    <location>
        <begin position="488"/>
        <end position="547"/>
    </location>
</feature>
<dbReference type="InterPro" id="IPR002219">
    <property type="entry name" value="PKC_DAG/PE"/>
</dbReference>
<evidence type="ECO:0000256" key="2">
    <source>
        <dbReference type="ARBA" id="ARBA00022737"/>
    </source>
</evidence>
<dbReference type="SUPFAM" id="SSF57903">
    <property type="entry name" value="FYVE/PHD zinc finger"/>
    <property type="match status" value="1"/>
</dbReference>
<dbReference type="InterPro" id="IPR053192">
    <property type="entry name" value="Vacuole_Formation_Reg"/>
</dbReference>
<dbReference type="EMBL" id="JBEAFC010000006">
    <property type="protein sequence ID" value="KAL1554098.1"/>
    <property type="molecule type" value="Genomic_DNA"/>
</dbReference>
<keyword evidence="4" id="KW-0862">Zinc</keyword>
<evidence type="ECO:0000256" key="1">
    <source>
        <dbReference type="ARBA" id="ARBA00022723"/>
    </source>
</evidence>
<gene>
    <name evidence="6" type="ORF">AAHA92_14692</name>
</gene>
<dbReference type="InterPro" id="IPR046349">
    <property type="entry name" value="C1-like_sf"/>
</dbReference>
<evidence type="ECO:0000259" key="5">
    <source>
        <dbReference type="PROSITE" id="PS50081"/>
    </source>
</evidence>
<proteinExistence type="predicted"/>
<dbReference type="InterPro" id="IPR011011">
    <property type="entry name" value="Znf_FYVE_PHD"/>
</dbReference>
<dbReference type="GO" id="GO:0008270">
    <property type="term" value="F:zinc ion binding"/>
    <property type="evidence" value="ECO:0007669"/>
    <property type="project" value="UniProtKB-KW"/>
</dbReference>
<keyword evidence="7" id="KW-1185">Reference proteome</keyword>
<evidence type="ECO:0000313" key="6">
    <source>
        <dbReference type="EMBL" id="KAL1554098.1"/>
    </source>
</evidence>
<dbReference type="PANTHER" id="PTHR32410:SF216">
    <property type="entry name" value="PHORBOL-ESTER_DAG-TYPE DOMAIN-CONTAINING PROTEIN"/>
    <property type="match status" value="1"/>
</dbReference>
<protein>
    <recommendedName>
        <fullName evidence="5">Phorbol-ester/DAG-type domain-containing protein</fullName>
    </recommendedName>
</protein>
<dbReference type="Proteomes" id="UP001567538">
    <property type="component" value="Unassembled WGS sequence"/>
</dbReference>
<keyword evidence="2" id="KW-0677">Repeat</keyword>
<dbReference type="Gene3D" id="3.30.60.20">
    <property type="match status" value="1"/>
</dbReference>
<reference evidence="6 7" key="1">
    <citation type="submission" date="2024-06" db="EMBL/GenBank/DDBJ databases">
        <title>A chromosome level genome sequence of Diviner's sage (Salvia divinorum).</title>
        <authorList>
            <person name="Ford S.A."/>
            <person name="Ro D.-K."/>
            <person name="Ness R.W."/>
            <person name="Phillips M.A."/>
        </authorList>
    </citation>
    <scope>NUCLEOTIDE SEQUENCE [LARGE SCALE GENOMIC DNA]</scope>
    <source>
        <strain evidence="6">SAF-2024a</strain>
        <tissue evidence="6">Leaf</tissue>
    </source>
</reference>
<dbReference type="SMART" id="SM00249">
    <property type="entry name" value="PHD"/>
    <property type="match status" value="3"/>
</dbReference>
<dbReference type="PANTHER" id="PTHR32410">
    <property type="entry name" value="CYSTEINE/HISTIDINE-RICH C1 DOMAIN FAMILY PROTEIN"/>
    <property type="match status" value="1"/>
</dbReference>
<dbReference type="Pfam" id="PF03107">
    <property type="entry name" value="C1_2"/>
    <property type="match status" value="5"/>
</dbReference>
<dbReference type="SUPFAM" id="SSF57889">
    <property type="entry name" value="Cysteine-rich domain"/>
    <property type="match status" value="5"/>
</dbReference>
<dbReference type="AlphaFoldDB" id="A0ABD1HCD2"/>
<dbReference type="InterPro" id="IPR001965">
    <property type="entry name" value="Znf_PHD"/>
</dbReference>
<dbReference type="SMART" id="SM00109">
    <property type="entry name" value="C1"/>
    <property type="match status" value="6"/>
</dbReference>
<keyword evidence="3" id="KW-0863">Zinc-finger</keyword>
<organism evidence="6 7">
    <name type="scientific">Salvia divinorum</name>
    <name type="common">Maria pastora</name>
    <name type="synonym">Diviner's sage</name>
    <dbReference type="NCBI Taxonomy" id="28513"/>
    <lineage>
        <taxon>Eukaryota</taxon>
        <taxon>Viridiplantae</taxon>
        <taxon>Streptophyta</taxon>
        <taxon>Embryophyta</taxon>
        <taxon>Tracheophyta</taxon>
        <taxon>Spermatophyta</taxon>
        <taxon>Magnoliopsida</taxon>
        <taxon>eudicotyledons</taxon>
        <taxon>Gunneridae</taxon>
        <taxon>Pentapetalae</taxon>
        <taxon>asterids</taxon>
        <taxon>lamiids</taxon>
        <taxon>Lamiales</taxon>
        <taxon>Lamiaceae</taxon>
        <taxon>Nepetoideae</taxon>
        <taxon>Mentheae</taxon>
        <taxon>Salviinae</taxon>
        <taxon>Salvia</taxon>
        <taxon>Salvia subgen. Calosphace</taxon>
    </lineage>
</organism>
<dbReference type="PROSITE" id="PS50081">
    <property type="entry name" value="ZF_DAG_PE_2"/>
    <property type="match status" value="1"/>
</dbReference>
<evidence type="ECO:0000256" key="3">
    <source>
        <dbReference type="ARBA" id="ARBA00022771"/>
    </source>
</evidence>